<evidence type="ECO:0000256" key="1">
    <source>
        <dbReference type="ARBA" id="ARBA00006640"/>
    </source>
</evidence>
<dbReference type="PROSITE" id="PS01181">
    <property type="entry name" value="RIBOSOMAL_S21"/>
    <property type="match status" value="1"/>
</dbReference>
<dbReference type="AlphaFoldDB" id="A0AA37Q7P3"/>
<evidence type="ECO:0000256" key="3">
    <source>
        <dbReference type="ARBA" id="ARBA00023274"/>
    </source>
</evidence>
<organism evidence="8 9">
    <name type="scientific">Roseisolibacter agri</name>
    <dbReference type="NCBI Taxonomy" id="2014610"/>
    <lineage>
        <taxon>Bacteria</taxon>
        <taxon>Pseudomonadati</taxon>
        <taxon>Gemmatimonadota</taxon>
        <taxon>Gemmatimonadia</taxon>
        <taxon>Gemmatimonadales</taxon>
        <taxon>Gemmatimonadaceae</taxon>
        <taxon>Roseisolibacter</taxon>
    </lineage>
</organism>
<dbReference type="RefSeq" id="WP_284348973.1">
    <property type="nucleotide sequence ID" value="NZ_BRXS01000002.1"/>
</dbReference>
<sequence length="64" mass="7486">MIEVRLGDDDRIEWALKAFKRKVLKAGILKDVRKKRHYLKPSEARQLKAAAARRNARSKNRASR</sequence>
<keyword evidence="9" id="KW-1185">Reference proteome</keyword>
<evidence type="ECO:0000313" key="8">
    <source>
        <dbReference type="EMBL" id="GLC24526.1"/>
    </source>
</evidence>
<accession>A0AA37Q7P3</accession>
<proteinExistence type="inferred from homology"/>
<comment type="caution">
    <text evidence="8">The sequence shown here is derived from an EMBL/GenBank/DDBJ whole genome shotgun (WGS) entry which is preliminary data.</text>
</comment>
<evidence type="ECO:0000256" key="4">
    <source>
        <dbReference type="ARBA" id="ARBA00035135"/>
    </source>
</evidence>
<dbReference type="NCBIfam" id="TIGR00030">
    <property type="entry name" value="S21p"/>
    <property type="match status" value="1"/>
</dbReference>
<dbReference type="HAMAP" id="MF_00358">
    <property type="entry name" value="Ribosomal_bS21"/>
    <property type="match status" value="1"/>
</dbReference>
<dbReference type="InterPro" id="IPR018278">
    <property type="entry name" value="Ribosomal_bS21_CS"/>
</dbReference>
<dbReference type="Gene3D" id="1.20.5.1150">
    <property type="entry name" value="Ribosomal protein S8"/>
    <property type="match status" value="1"/>
</dbReference>
<protein>
    <recommendedName>
        <fullName evidence="4 5">Small ribosomal subunit protein bS21</fullName>
    </recommendedName>
</protein>
<dbReference type="Proteomes" id="UP001161325">
    <property type="component" value="Unassembled WGS sequence"/>
</dbReference>
<dbReference type="GO" id="GO:1990904">
    <property type="term" value="C:ribonucleoprotein complex"/>
    <property type="evidence" value="ECO:0007669"/>
    <property type="project" value="UniProtKB-KW"/>
</dbReference>
<keyword evidence="3 5" id="KW-0687">Ribonucleoprotein</keyword>
<dbReference type="Pfam" id="PF01165">
    <property type="entry name" value="Ribosomal_S21"/>
    <property type="match status" value="1"/>
</dbReference>
<dbReference type="GO" id="GO:0003735">
    <property type="term" value="F:structural constituent of ribosome"/>
    <property type="evidence" value="ECO:0007669"/>
    <property type="project" value="InterPro"/>
</dbReference>
<evidence type="ECO:0000256" key="7">
    <source>
        <dbReference type="SAM" id="MobiDB-lite"/>
    </source>
</evidence>
<gene>
    <name evidence="5" type="primary">rpsU</name>
    <name evidence="8" type="ORF">rosag_10390</name>
</gene>
<evidence type="ECO:0000313" key="9">
    <source>
        <dbReference type="Proteomes" id="UP001161325"/>
    </source>
</evidence>
<dbReference type="PRINTS" id="PR00976">
    <property type="entry name" value="RIBOSOMALS21"/>
</dbReference>
<reference evidence="8" key="1">
    <citation type="submission" date="2022-08" db="EMBL/GenBank/DDBJ databases">
        <title>Draft genome sequencing of Roseisolibacter agri AW1220.</title>
        <authorList>
            <person name="Tobiishi Y."/>
            <person name="Tonouchi A."/>
        </authorList>
    </citation>
    <scope>NUCLEOTIDE SEQUENCE</scope>
    <source>
        <strain evidence="8">AW1220</strain>
    </source>
</reference>
<evidence type="ECO:0000256" key="6">
    <source>
        <dbReference type="RuleBase" id="RU000667"/>
    </source>
</evidence>
<name>A0AA37Q7P3_9BACT</name>
<dbReference type="InterPro" id="IPR038380">
    <property type="entry name" value="Ribosomal_bS21_sf"/>
</dbReference>
<dbReference type="GO" id="GO:0006412">
    <property type="term" value="P:translation"/>
    <property type="evidence" value="ECO:0007669"/>
    <property type="project" value="UniProtKB-UniRule"/>
</dbReference>
<evidence type="ECO:0000256" key="5">
    <source>
        <dbReference type="HAMAP-Rule" id="MF_00358"/>
    </source>
</evidence>
<keyword evidence="2 5" id="KW-0689">Ribosomal protein</keyword>
<dbReference type="InterPro" id="IPR001911">
    <property type="entry name" value="Ribosomal_bS21"/>
</dbReference>
<feature type="compositionally biased region" description="Basic residues" evidence="7">
    <location>
        <begin position="54"/>
        <end position="64"/>
    </location>
</feature>
<evidence type="ECO:0000256" key="2">
    <source>
        <dbReference type="ARBA" id="ARBA00022980"/>
    </source>
</evidence>
<dbReference type="EMBL" id="BRXS01000002">
    <property type="protein sequence ID" value="GLC24526.1"/>
    <property type="molecule type" value="Genomic_DNA"/>
</dbReference>
<dbReference type="GO" id="GO:0005840">
    <property type="term" value="C:ribosome"/>
    <property type="evidence" value="ECO:0007669"/>
    <property type="project" value="UniProtKB-KW"/>
</dbReference>
<feature type="region of interest" description="Disordered" evidence="7">
    <location>
        <begin position="40"/>
        <end position="64"/>
    </location>
</feature>
<comment type="similarity">
    <text evidence="1 5 6">Belongs to the bacterial ribosomal protein bS21 family.</text>
</comment>